<protein>
    <submittedName>
        <fullName evidence="2">Uncharacterized protein</fullName>
    </submittedName>
</protein>
<feature type="compositionally biased region" description="Polar residues" evidence="1">
    <location>
        <begin position="402"/>
        <end position="424"/>
    </location>
</feature>
<dbReference type="Proteomes" id="UP000193648">
    <property type="component" value="Unassembled WGS sequence"/>
</dbReference>
<organism evidence="2 3">
    <name type="scientific">Lobosporangium transversale</name>
    <dbReference type="NCBI Taxonomy" id="64571"/>
    <lineage>
        <taxon>Eukaryota</taxon>
        <taxon>Fungi</taxon>
        <taxon>Fungi incertae sedis</taxon>
        <taxon>Mucoromycota</taxon>
        <taxon>Mortierellomycotina</taxon>
        <taxon>Mortierellomycetes</taxon>
        <taxon>Mortierellales</taxon>
        <taxon>Mortierellaceae</taxon>
        <taxon>Lobosporangium</taxon>
    </lineage>
</organism>
<feature type="compositionally biased region" description="Low complexity" evidence="1">
    <location>
        <begin position="304"/>
        <end position="322"/>
    </location>
</feature>
<evidence type="ECO:0000313" key="3">
    <source>
        <dbReference type="Proteomes" id="UP000193648"/>
    </source>
</evidence>
<feature type="compositionally biased region" description="Polar residues" evidence="1">
    <location>
        <begin position="142"/>
        <end position="151"/>
    </location>
</feature>
<feature type="region of interest" description="Disordered" evidence="1">
    <location>
        <begin position="461"/>
        <end position="561"/>
    </location>
</feature>
<name>A0A1Y2GLF2_9FUNG</name>
<feature type="compositionally biased region" description="Acidic residues" evidence="1">
    <location>
        <begin position="767"/>
        <end position="784"/>
    </location>
</feature>
<feature type="compositionally biased region" description="Polar residues" evidence="1">
    <location>
        <begin position="550"/>
        <end position="561"/>
    </location>
</feature>
<reference evidence="2 3" key="1">
    <citation type="submission" date="2016-07" db="EMBL/GenBank/DDBJ databases">
        <title>Pervasive Adenine N6-methylation of Active Genes in Fungi.</title>
        <authorList>
            <consortium name="DOE Joint Genome Institute"/>
            <person name="Mondo S.J."/>
            <person name="Dannebaum R.O."/>
            <person name="Kuo R.C."/>
            <person name="Labutti K."/>
            <person name="Haridas S."/>
            <person name="Kuo A."/>
            <person name="Salamov A."/>
            <person name="Ahrendt S.R."/>
            <person name="Lipzen A."/>
            <person name="Sullivan W."/>
            <person name="Andreopoulos W.B."/>
            <person name="Clum A."/>
            <person name="Lindquist E."/>
            <person name="Daum C."/>
            <person name="Ramamoorthy G.K."/>
            <person name="Gryganskyi A."/>
            <person name="Culley D."/>
            <person name="Magnuson J.K."/>
            <person name="James T.Y."/>
            <person name="O'Malley M.A."/>
            <person name="Stajich J.E."/>
            <person name="Spatafora J.W."/>
            <person name="Visel A."/>
            <person name="Grigoriev I.V."/>
        </authorList>
    </citation>
    <scope>NUCLEOTIDE SEQUENCE [LARGE SCALE GENOMIC DNA]</scope>
    <source>
        <strain evidence="2 3">NRRL 3116</strain>
    </source>
</reference>
<gene>
    <name evidence="2" type="ORF">BCR41DRAFT_356164</name>
</gene>
<dbReference type="RefSeq" id="XP_021880104.1">
    <property type="nucleotide sequence ID" value="XM_022024598.1"/>
</dbReference>
<dbReference type="GeneID" id="33566442"/>
<feature type="non-terminal residue" evidence="2">
    <location>
        <position position="820"/>
    </location>
</feature>
<dbReference type="InParanoid" id="A0A1Y2GLF2"/>
<feature type="compositionally biased region" description="Low complexity" evidence="1">
    <location>
        <begin position="462"/>
        <end position="488"/>
    </location>
</feature>
<feature type="compositionally biased region" description="Polar residues" evidence="1">
    <location>
        <begin position="270"/>
        <end position="298"/>
    </location>
</feature>
<feature type="compositionally biased region" description="Basic residues" evidence="1">
    <location>
        <begin position="533"/>
        <end position="549"/>
    </location>
</feature>
<evidence type="ECO:0000313" key="2">
    <source>
        <dbReference type="EMBL" id="ORZ12485.1"/>
    </source>
</evidence>
<feature type="region of interest" description="Disordered" evidence="1">
    <location>
        <begin position="753"/>
        <end position="807"/>
    </location>
</feature>
<feature type="compositionally biased region" description="Basic and acidic residues" evidence="1">
    <location>
        <begin position="511"/>
        <end position="529"/>
    </location>
</feature>
<dbReference type="EMBL" id="MCFF01000025">
    <property type="protein sequence ID" value="ORZ12485.1"/>
    <property type="molecule type" value="Genomic_DNA"/>
</dbReference>
<feature type="compositionally biased region" description="Basic and acidic residues" evidence="1">
    <location>
        <begin position="152"/>
        <end position="164"/>
    </location>
</feature>
<feature type="compositionally biased region" description="Polar residues" evidence="1">
    <location>
        <begin position="246"/>
        <end position="256"/>
    </location>
</feature>
<sequence length="820" mass="90601">MSGRNRHDNLTRHHLVNDHSASRDAHAHAPFRPQRAKRPIPDSVGVNSLGSSVSQLSLLDNHSMTSVIASSSLPSSPSTVSLASSFVDARQLDSGVDLQEPPRPVNRRSNRDFRIIPATEIEVMNESSLQDSIRHSQALHRSLSQKSFQNNKDQKDQTHKQGNEIKKSLDFLKSSNFHDTYEDEGDSYFGDILDKYCYSDEDPVSSLSASPASSLSSAPGSRIFESIQPPTPPDLRPNKQREKDTITTTLKNNQLHPETPAYNQYERNRNNSFSGLSLTSPTSAVSTKLSTYQRSAIASDSRDSLTMTDSSSSPSSRAYTRKAPPPPPKDDMAAPCSSALKQASVSTVPPRTTSSSSSGLSPFHPLSVRREGQHHSSDSLLDLRETKPEPPPKDSSRRAHSSHNMNGSSATNSQPPVLSLDSHSVGHSNSFLEVVEASMNRHRVASSVANNVSGLTYNAPQSYSSSSLSSQTKNDSSHSHSSGTSQHGMGRTSSHWPHQGSAPNNLTTKGYDNKDEIGHGHGQRQESRVSHNQPHHIHQGHAQHRHQLQHRPNQAHPQHHSLSSIRDGFYRMHGSTSQLDLTDSGFKSHPSPAPFLNERLRSYSQGSIATTSSSTRHEYLGPSRSPKSALVKTPIARARSKEVHGARKVIFGDMITIVTIERAETPPPPPQLDKKARKKLLQAKKKAAGKGGQMHNFDPEYNAAYFDAPYTPTPSEVVVTMAPWIGNPNYDEEKQNSKFYYDDEYDYEDYDEEYEAPYESDIRLGPDDDDEEEEEEEEEEEGEENGTRSWGHGIVGPGGSLPKKKSGMFKFKRAVNKLLR</sequence>
<dbReference type="OrthoDB" id="2439077at2759"/>
<feature type="compositionally biased region" description="Basic and acidic residues" evidence="1">
    <location>
        <begin position="1"/>
        <end position="27"/>
    </location>
</feature>
<feature type="compositionally biased region" description="Low complexity" evidence="1">
    <location>
        <begin position="344"/>
        <end position="366"/>
    </location>
</feature>
<comment type="caution">
    <text evidence="2">The sequence shown here is derived from an EMBL/GenBank/DDBJ whole genome shotgun (WGS) entry which is preliminary data.</text>
</comment>
<feature type="region of interest" description="Disordered" evidence="1">
    <location>
        <begin position="1"/>
        <end position="46"/>
    </location>
</feature>
<dbReference type="AlphaFoldDB" id="A0A1Y2GLF2"/>
<feature type="compositionally biased region" description="Basic and acidic residues" evidence="1">
    <location>
        <begin position="368"/>
        <end position="397"/>
    </location>
</feature>
<feature type="region of interest" description="Disordered" evidence="1">
    <location>
        <begin position="203"/>
        <end position="424"/>
    </location>
</feature>
<accession>A0A1Y2GLF2</accession>
<feature type="region of interest" description="Disordered" evidence="1">
    <location>
        <begin position="608"/>
        <end position="627"/>
    </location>
</feature>
<feature type="compositionally biased region" description="Low complexity" evidence="1">
    <location>
        <begin position="205"/>
        <end position="219"/>
    </location>
</feature>
<keyword evidence="3" id="KW-1185">Reference proteome</keyword>
<feature type="compositionally biased region" description="Polar residues" evidence="1">
    <location>
        <begin position="491"/>
        <end position="510"/>
    </location>
</feature>
<feature type="compositionally biased region" description="Basic and acidic residues" evidence="1">
    <location>
        <begin position="236"/>
        <end position="245"/>
    </location>
</feature>
<proteinExistence type="predicted"/>
<feature type="region of interest" description="Disordered" evidence="1">
    <location>
        <begin position="126"/>
        <end position="164"/>
    </location>
</feature>
<evidence type="ECO:0000256" key="1">
    <source>
        <dbReference type="SAM" id="MobiDB-lite"/>
    </source>
</evidence>